<evidence type="ECO:0000256" key="1">
    <source>
        <dbReference type="ARBA" id="ARBA00010879"/>
    </source>
</evidence>
<protein>
    <recommendedName>
        <fullName evidence="2">ribonuclease H</fullName>
        <ecNumber evidence="2">3.1.26.4</ecNumber>
    </recommendedName>
</protein>
<evidence type="ECO:0000256" key="6">
    <source>
        <dbReference type="ARBA" id="ARBA00022759"/>
    </source>
</evidence>
<comment type="caution">
    <text evidence="10">The sequence shown here is derived from an EMBL/GenBank/DDBJ whole genome shotgun (WGS) entry which is preliminary data.</text>
</comment>
<dbReference type="Pfam" id="PF00078">
    <property type="entry name" value="RVT_1"/>
    <property type="match status" value="1"/>
</dbReference>
<reference evidence="10 11" key="1">
    <citation type="submission" date="2019-09" db="EMBL/GenBank/DDBJ databases">
        <title>Bird 10,000 Genomes (B10K) Project - Family phase.</title>
        <authorList>
            <person name="Zhang G."/>
        </authorList>
    </citation>
    <scope>NUCLEOTIDE SEQUENCE [LARGE SCALE GENOMIC DNA]</scope>
    <source>
        <strain evidence="10">B10K-DU-030-25</strain>
    </source>
</reference>
<name>A0A7K7TUF7_9CHAR</name>
<dbReference type="GO" id="GO:0003964">
    <property type="term" value="F:RNA-directed DNA polymerase activity"/>
    <property type="evidence" value="ECO:0007669"/>
    <property type="project" value="UniProtKB-KW"/>
</dbReference>
<dbReference type="AlphaFoldDB" id="A0A7K7TUF7"/>
<dbReference type="InterPro" id="IPR043502">
    <property type="entry name" value="DNA/RNA_pol_sf"/>
</dbReference>
<evidence type="ECO:0000256" key="8">
    <source>
        <dbReference type="ARBA" id="ARBA00022918"/>
    </source>
</evidence>
<dbReference type="InterPro" id="IPR000477">
    <property type="entry name" value="RT_dom"/>
</dbReference>
<feature type="domain" description="Reverse transcriptase" evidence="9">
    <location>
        <begin position="1"/>
        <end position="98"/>
    </location>
</feature>
<evidence type="ECO:0000313" key="11">
    <source>
        <dbReference type="Proteomes" id="UP000587655"/>
    </source>
</evidence>
<gene>
    <name evidence="10" type="primary">Ervk8_0</name>
    <name evidence="10" type="ORF">IBISTR_R15099</name>
</gene>
<accession>A0A7K7TUF7</accession>
<keyword evidence="11" id="KW-1185">Reference proteome</keyword>
<keyword evidence="3" id="KW-0808">Transferase</keyword>
<dbReference type="GO" id="GO:0035613">
    <property type="term" value="F:RNA stem-loop binding"/>
    <property type="evidence" value="ECO:0007669"/>
    <property type="project" value="TreeGrafter"/>
</dbReference>
<feature type="non-terminal residue" evidence="10">
    <location>
        <position position="1"/>
    </location>
</feature>
<feature type="non-terminal residue" evidence="10">
    <location>
        <position position="98"/>
    </location>
</feature>
<evidence type="ECO:0000256" key="2">
    <source>
        <dbReference type="ARBA" id="ARBA00012180"/>
    </source>
</evidence>
<dbReference type="PANTHER" id="PTHR41694:SF3">
    <property type="entry name" value="RNA-DIRECTED DNA POLYMERASE-RELATED"/>
    <property type="match status" value="1"/>
</dbReference>
<dbReference type="Gene3D" id="3.30.70.270">
    <property type="match status" value="2"/>
</dbReference>
<dbReference type="Proteomes" id="UP000587655">
    <property type="component" value="Unassembled WGS sequence"/>
</dbReference>
<evidence type="ECO:0000256" key="4">
    <source>
        <dbReference type="ARBA" id="ARBA00022695"/>
    </source>
</evidence>
<evidence type="ECO:0000256" key="5">
    <source>
        <dbReference type="ARBA" id="ARBA00022722"/>
    </source>
</evidence>
<evidence type="ECO:0000256" key="7">
    <source>
        <dbReference type="ARBA" id="ARBA00022801"/>
    </source>
</evidence>
<evidence type="ECO:0000259" key="9">
    <source>
        <dbReference type="PROSITE" id="PS50878"/>
    </source>
</evidence>
<dbReference type="EMBL" id="VZSZ01003000">
    <property type="protein sequence ID" value="NXA20359.1"/>
    <property type="molecule type" value="Genomic_DNA"/>
</dbReference>
<dbReference type="SUPFAM" id="SSF56672">
    <property type="entry name" value="DNA/RNA polymerases"/>
    <property type="match status" value="1"/>
</dbReference>
<evidence type="ECO:0000256" key="3">
    <source>
        <dbReference type="ARBA" id="ARBA00022679"/>
    </source>
</evidence>
<keyword evidence="8" id="KW-0695">RNA-directed DNA polymerase</keyword>
<proteinExistence type="inferred from homology"/>
<comment type="similarity">
    <text evidence="1">Belongs to the beta type-B retroviral polymerase family. HERV class-II K(HML-2) pol subfamily.</text>
</comment>
<dbReference type="PANTHER" id="PTHR41694">
    <property type="entry name" value="ENDOGENOUS RETROVIRUS GROUP K MEMBER POL PROTEIN"/>
    <property type="match status" value="1"/>
</dbReference>
<keyword evidence="6" id="KW-0255">Endonuclease</keyword>
<keyword evidence="4" id="KW-0548">Nucleotidyltransferase</keyword>
<keyword evidence="7" id="KW-0378">Hydrolase</keyword>
<evidence type="ECO:0000313" key="10">
    <source>
        <dbReference type="EMBL" id="NXA20359.1"/>
    </source>
</evidence>
<dbReference type="PROSITE" id="PS50878">
    <property type="entry name" value="RT_POL"/>
    <property type="match status" value="1"/>
</dbReference>
<dbReference type="InterPro" id="IPR043128">
    <property type="entry name" value="Rev_trsase/Diguanyl_cyclase"/>
</dbReference>
<dbReference type="EC" id="3.1.26.4" evidence="2"/>
<organism evidence="10 11">
    <name type="scientific">Ibidorhyncha struthersii</name>
    <dbReference type="NCBI Taxonomy" id="425643"/>
    <lineage>
        <taxon>Eukaryota</taxon>
        <taxon>Metazoa</taxon>
        <taxon>Chordata</taxon>
        <taxon>Craniata</taxon>
        <taxon>Vertebrata</taxon>
        <taxon>Euteleostomi</taxon>
        <taxon>Archelosauria</taxon>
        <taxon>Archosauria</taxon>
        <taxon>Dinosauria</taxon>
        <taxon>Saurischia</taxon>
        <taxon>Theropoda</taxon>
        <taxon>Coelurosauria</taxon>
        <taxon>Aves</taxon>
        <taxon>Neognathae</taxon>
        <taxon>Neoaves</taxon>
        <taxon>Charadriiformes</taxon>
        <taxon>Charadriidae</taxon>
        <taxon>Ibidorhyncha</taxon>
    </lineage>
</organism>
<keyword evidence="5" id="KW-0540">Nuclease</keyword>
<dbReference type="GO" id="GO:0004523">
    <property type="term" value="F:RNA-DNA hybrid ribonuclease activity"/>
    <property type="evidence" value="ECO:0007669"/>
    <property type="project" value="UniProtKB-EC"/>
</dbReference>
<sequence length="98" mass="11067">VIDLKDCFFTIPLHPDDSMHFAFSLPSINNQAPMKRYQWTVLPQGMMNSPTICQIVVAAAIEPTSKQFPKACMYHYMDDILLAAADSLTLHQTLQLLL</sequence>